<dbReference type="PANTHER" id="PTHR45339:SF1">
    <property type="entry name" value="HYBRID SIGNAL TRANSDUCTION HISTIDINE KINASE J"/>
    <property type="match status" value="1"/>
</dbReference>
<dbReference type="CDD" id="cd19410">
    <property type="entry name" value="HK9-like_sensor"/>
    <property type="match status" value="1"/>
</dbReference>
<keyword evidence="14" id="KW-1185">Reference proteome</keyword>
<evidence type="ECO:0000256" key="1">
    <source>
        <dbReference type="ARBA" id="ARBA00000085"/>
    </source>
</evidence>
<dbReference type="CDD" id="cd16922">
    <property type="entry name" value="HATPase_EvgS-ArcB-TorS-like"/>
    <property type="match status" value="1"/>
</dbReference>
<dbReference type="PROSITE" id="PS50110">
    <property type="entry name" value="RESPONSE_REGULATORY"/>
    <property type="match status" value="3"/>
</dbReference>
<feature type="transmembrane region" description="Helical" evidence="10">
    <location>
        <begin position="12"/>
        <end position="34"/>
    </location>
</feature>
<keyword evidence="10" id="KW-0812">Transmembrane</keyword>
<evidence type="ECO:0000313" key="13">
    <source>
        <dbReference type="EMBL" id="EGF92665.1"/>
    </source>
</evidence>
<accession>F4QHC8</accession>
<dbReference type="EMBL" id="GL883077">
    <property type="protein sequence ID" value="EGF92665.1"/>
    <property type="molecule type" value="Genomic_DNA"/>
</dbReference>
<dbReference type="eggNOG" id="COG0745">
    <property type="taxonomic scope" value="Bacteria"/>
</dbReference>
<dbReference type="Pfam" id="PF00072">
    <property type="entry name" value="Response_reg"/>
    <property type="match status" value="3"/>
</dbReference>
<evidence type="ECO:0000259" key="12">
    <source>
        <dbReference type="PROSITE" id="PS50110"/>
    </source>
</evidence>
<keyword evidence="10" id="KW-1133">Transmembrane helix</keyword>
<dbReference type="InterPro" id="IPR004358">
    <property type="entry name" value="Sig_transdc_His_kin-like_C"/>
</dbReference>
<feature type="modified residue" description="4-aspartylphosphate" evidence="7">
    <location>
        <position position="797"/>
    </location>
</feature>
<dbReference type="RefSeq" id="WP_006271845.1">
    <property type="nucleotide sequence ID" value="NZ_GL883077.1"/>
</dbReference>
<feature type="domain" description="Response regulatory" evidence="12">
    <location>
        <begin position="1016"/>
        <end position="1138"/>
    </location>
</feature>
<dbReference type="Pfam" id="PF00512">
    <property type="entry name" value="HisKA"/>
    <property type="match status" value="1"/>
</dbReference>
<dbReference type="InterPro" id="IPR011006">
    <property type="entry name" value="CheY-like_superfamily"/>
</dbReference>
<dbReference type="eggNOG" id="COG4251">
    <property type="taxonomic scope" value="Bacteria"/>
</dbReference>
<dbReference type="SUPFAM" id="SSF52172">
    <property type="entry name" value="CheY-like"/>
    <property type="match status" value="3"/>
</dbReference>
<evidence type="ECO:0000313" key="14">
    <source>
        <dbReference type="Proteomes" id="UP000006512"/>
    </source>
</evidence>
<organism evidence="13 14">
    <name type="scientific">Asticcacaulis biprosthecium C19</name>
    <dbReference type="NCBI Taxonomy" id="715226"/>
    <lineage>
        <taxon>Bacteria</taxon>
        <taxon>Pseudomonadati</taxon>
        <taxon>Pseudomonadota</taxon>
        <taxon>Alphaproteobacteria</taxon>
        <taxon>Caulobacterales</taxon>
        <taxon>Caulobacteraceae</taxon>
        <taxon>Asticcacaulis</taxon>
    </lineage>
</organism>
<dbReference type="CDD" id="cd00082">
    <property type="entry name" value="HisKA"/>
    <property type="match status" value="1"/>
</dbReference>
<gene>
    <name evidence="13" type="ORF">ABI_11010</name>
</gene>
<evidence type="ECO:0000256" key="7">
    <source>
        <dbReference type="PROSITE-ProRule" id="PRU00169"/>
    </source>
</evidence>
<dbReference type="InterPro" id="IPR036097">
    <property type="entry name" value="HisK_dim/P_sf"/>
</dbReference>
<comment type="catalytic activity">
    <reaction evidence="1">
        <text>ATP + protein L-histidine = ADP + protein N-phospho-L-histidine.</text>
        <dbReference type="EC" id="2.7.13.3"/>
    </reaction>
</comment>
<dbReference type="PANTHER" id="PTHR45339">
    <property type="entry name" value="HYBRID SIGNAL TRANSDUCTION HISTIDINE KINASE J"/>
    <property type="match status" value="1"/>
</dbReference>
<dbReference type="Pfam" id="PF05227">
    <property type="entry name" value="CHASE3"/>
    <property type="match status" value="1"/>
</dbReference>
<evidence type="ECO:0000256" key="6">
    <source>
        <dbReference type="ARBA" id="ARBA00023012"/>
    </source>
</evidence>
<dbReference type="Pfam" id="PF01590">
    <property type="entry name" value="GAF"/>
    <property type="match status" value="1"/>
</dbReference>
<dbReference type="SUPFAM" id="SSF55874">
    <property type="entry name" value="ATPase domain of HSP90 chaperone/DNA topoisomerase II/histidine kinase"/>
    <property type="match status" value="1"/>
</dbReference>
<feature type="domain" description="Response regulatory" evidence="12">
    <location>
        <begin position="870"/>
        <end position="986"/>
    </location>
</feature>
<dbReference type="InterPro" id="IPR001789">
    <property type="entry name" value="Sig_transdc_resp-reg_receiver"/>
</dbReference>
<dbReference type="InterPro" id="IPR036890">
    <property type="entry name" value="HATPase_C_sf"/>
</dbReference>
<evidence type="ECO:0000256" key="5">
    <source>
        <dbReference type="ARBA" id="ARBA00022777"/>
    </source>
</evidence>
<dbReference type="GO" id="GO:0000155">
    <property type="term" value="F:phosphorelay sensor kinase activity"/>
    <property type="evidence" value="ECO:0007669"/>
    <property type="project" value="InterPro"/>
</dbReference>
<evidence type="ECO:0000256" key="10">
    <source>
        <dbReference type="SAM" id="Phobius"/>
    </source>
</evidence>
<feature type="transmembrane region" description="Helical" evidence="10">
    <location>
        <begin position="181"/>
        <end position="207"/>
    </location>
</feature>
<dbReference type="CDD" id="cd00156">
    <property type="entry name" value="REC"/>
    <property type="match status" value="1"/>
</dbReference>
<dbReference type="InterPro" id="IPR007891">
    <property type="entry name" value="CHASE3"/>
</dbReference>
<sequence length="1140" mass="126270">MADRQLRNDLGISLSLALIAVFFVISGAVSYASLTNLDRNIGQVTKTHDTIQALSTTLSLLKDAETGERGFVLTGDPSYLEPYNSAIPALEQQMIQLAREVEDQPALHDRMDILRGRVDVRLAELAQVISEYQKQGEEAAVLTIKTNRGKASMDSIRTLIADMQAEARREREERIAERRQAFATSVVSVITSAIIGVILSIAITWMISGAATQRRRSQWLQAGQSSLSAALLGEQRLDQLARNALVNLAKYTDAHAAAFYAADGSTFKRIATYGVPVDDDVPASFSRGQSLLGQAVVDGHIMVVNDIADSHLTAGAALGQWRPRHLVILPAKSDGMIEAVVELGFLHAYPDATKELLERASEVLSVAVRSANYRASLQNFLEETQRQSEELQSQSEELRVNNEELEEQSRALKESHVRLEQQQAELEQTNTQLAEQAAMLEAQRDDLSQAKDEVDRKARELEQSSRYKSDFLANMSHELRTPLNSSLILAKLLSDNSEGNLTEEQVEFAQTIQSSGNDLLALINDILDLSKIEAGQMEIHTESVSLKRLASDMERVFTPIANQKRLKMTARLGEGVPETVTTDRQRLEQVLKNLLSNACKFTEHGHVELAILKDGDRIVFAVKDTGIGISAEHQHQVFEAFRQADGTISRKYGGTGLGLSISRELSRLLGGNLSVISQVDRGSTFSLSIPLVYDAGQVETHLETKAMTPAPQNTFLALPDPVVDLAATVKPRPAVNDDRDRITAGSRSILVVEDDPSFARILYDLAHDLDFLCLVAHTAEDAMATARQYTPSAIVLDVGLPDHSGLSVLDRLKRDVRTRHIPVHVVSAGDYAHTALSLGAVGYMLKPVKREQLIDAFKGLEARLEQQMRHVLIVEDDEVQRHAMCKLLQSQDVECVAVGTAAECLEKLKDQTFDCMVLDLSLPDASGYSLLETLSQEEAYAFPPVIVYTGRDISYDDEQRLRRYSRSIIIKGAKSPERLLDEVTLFLHQVVSELSPEQQKLLKKAKHRDAMLEGRKILLVEDDVRNVYAVTNIFEPLGAVMSIARNGREALEVLESTQGDPNQAVDLVLMDVMMPEMDGLTATKKIRENKDWRKLPVIMLTAKAMKDDQERCIEAGANDYMAKPIDVDKLVSLVRVWMPK</sequence>
<dbReference type="InterPro" id="IPR003594">
    <property type="entry name" value="HATPase_dom"/>
</dbReference>
<dbReference type="InterPro" id="IPR005467">
    <property type="entry name" value="His_kinase_dom"/>
</dbReference>
<feature type="modified residue" description="4-aspartylphosphate" evidence="7">
    <location>
        <position position="919"/>
    </location>
</feature>
<dbReference type="Gene3D" id="3.40.50.2300">
    <property type="match status" value="3"/>
</dbReference>
<dbReference type="SMART" id="SM00387">
    <property type="entry name" value="HATPase_c"/>
    <property type="match status" value="1"/>
</dbReference>
<evidence type="ECO:0000259" key="11">
    <source>
        <dbReference type="PROSITE" id="PS50109"/>
    </source>
</evidence>
<dbReference type="CDD" id="cd17546">
    <property type="entry name" value="REC_hyHK_CKI1_RcsC-like"/>
    <property type="match status" value="1"/>
</dbReference>
<feature type="compositionally biased region" description="Basic and acidic residues" evidence="9">
    <location>
        <begin position="396"/>
        <end position="413"/>
    </location>
</feature>
<name>F4QHC8_9CAUL</name>
<evidence type="ECO:0000256" key="9">
    <source>
        <dbReference type="SAM" id="MobiDB-lite"/>
    </source>
</evidence>
<dbReference type="FunFam" id="3.30.565.10:FF:000010">
    <property type="entry name" value="Sensor histidine kinase RcsC"/>
    <property type="match status" value="1"/>
</dbReference>
<dbReference type="STRING" id="715226.ABI_11010"/>
<feature type="region of interest" description="Disordered" evidence="9">
    <location>
        <begin position="386"/>
        <end position="413"/>
    </location>
</feature>
<dbReference type="SUPFAM" id="SSF47384">
    <property type="entry name" value="Homodimeric domain of signal transducing histidine kinase"/>
    <property type="match status" value="1"/>
</dbReference>
<dbReference type="Gene3D" id="3.30.565.10">
    <property type="entry name" value="Histidine kinase-like ATPase, C-terminal domain"/>
    <property type="match status" value="1"/>
</dbReference>
<dbReference type="Gene3D" id="1.10.287.130">
    <property type="match status" value="1"/>
</dbReference>
<keyword evidence="4" id="KW-0808">Transferase</keyword>
<reference evidence="14" key="1">
    <citation type="submission" date="2011-03" db="EMBL/GenBank/DDBJ databases">
        <title>Draft genome sequence of Brevundimonas diminuta.</title>
        <authorList>
            <person name="Brown P.J.B."/>
            <person name="Buechlein A."/>
            <person name="Hemmerich C."/>
            <person name="Brun Y.V."/>
        </authorList>
    </citation>
    <scope>NUCLEOTIDE SEQUENCE [LARGE SCALE GENOMIC DNA]</scope>
    <source>
        <strain evidence="14">C19</strain>
    </source>
</reference>
<keyword evidence="8" id="KW-0175">Coiled coil</keyword>
<dbReference type="Pfam" id="PF02518">
    <property type="entry name" value="HATPase_c"/>
    <property type="match status" value="1"/>
</dbReference>
<keyword evidence="5" id="KW-0418">Kinase</keyword>
<dbReference type="SMART" id="SM00388">
    <property type="entry name" value="HisKA"/>
    <property type="match status" value="1"/>
</dbReference>
<feature type="domain" description="Histidine kinase" evidence="11">
    <location>
        <begin position="474"/>
        <end position="693"/>
    </location>
</feature>
<dbReference type="EC" id="2.7.13.3" evidence="2"/>
<evidence type="ECO:0000256" key="4">
    <source>
        <dbReference type="ARBA" id="ARBA00022679"/>
    </source>
</evidence>
<proteinExistence type="predicted"/>
<dbReference type="InterPro" id="IPR003018">
    <property type="entry name" value="GAF"/>
</dbReference>
<feature type="coiled-coil region" evidence="8">
    <location>
        <begin position="153"/>
        <end position="180"/>
    </location>
</feature>
<dbReference type="eggNOG" id="COG3706">
    <property type="taxonomic scope" value="Bacteria"/>
</dbReference>
<keyword evidence="3 7" id="KW-0597">Phosphoprotein</keyword>
<dbReference type="PROSITE" id="PS50109">
    <property type="entry name" value="HIS_KIN"/>
    <property type="match status" value="1"/>
</dbReference>
<feature type="modified residue" description="4-aspartylphosphate" evidence="7">
    <location>
        <position position="1071"/>
    </location>
</feature>
<dbReference type="AlphaFoldDB" id="F4QHC8"/>
<dbReference type="Proteomes" id="UP000006512">
    <property type="component" value="Unassembled WGS sequence"/>
</dbReference>
<dbReference type="Gene3D" id="3.30.450.40">
    <property type="match status" value="1"/>
</dbReference>
<dbReference type="InterPro" id="IPR003661">
    <property type="entry name" value="HisK_dim/P_dom"/>
</dbReference>
<evidence type="ECO:0000256" key="2">
    <source>
        <dbReference type="ARBA" id="ARBA00012438"/>
    </source>
</evidence>
<protein>
    <recommendedName>
        <fullName evidence="2">histidine kinase</fullName>
        <ecNumber evidence="2">2.7.13.3</ecNumber>
    </recommendedName>
</protein>
<evidence type="ECO:0000256" key="8">
    <source>
        <dbReference type="SAM" id="Coils"/>
    </source>
</evidence>
<dbReference type="SUPFAM" id="SSF55781">
    <property type="entry name" value="GAF domain-like"/>
    <property type="match status" value="1"/>
</dbReference>
<feature type="domain" description="Response regulatory" evidence="12">
    <location>
        <begin position="748"/>
        <end position="861"/>
    </location>
</feature>
<dbReference type="HOGENOM" id="CLU_000445_127_0_5"/>
<evidence type="ECO:0000256" key="3">
    <source>
        <dbReference type="ARBA" id="ARBA00022553"/>
    </source>
</evidence>
<dbReference type="InterPro" id="IPR029016">
    <property type="entry name" value="GAF-like_dom_sf"/>
</dbReference>
<keyword evidence="6" id="KW-0902">Two-component regulatory system</keyword>
<dbReference type="SMART" id="SM00448">
    <property type="entry name" value="REC"/>
    <property type="match status" value="3"/>
</dbReference>
<dbReference type="PRINTS" id="PR00344">
    <property type="entry name" value="BCTRLSENSOR"/>
</dbReference>
<keyword evidence="10" id="KW-0472">Membrane</keyword>